<evidence type="ECO:0000256" key="3">
    <source>
        <dbReference type="ARBA" id="ARBA00022692"/>
    </source>
</evidence>
<feature type="transmembrane region" description="Helical" evidence="6">
    <location>
        <begin position="273"/>
        <end position="291"/>
    </location>
</feature>
<accession>A0A062VHP4</accession>
<dbReference type="PANTHER" id="PTHR23505:SF79">
    <property type="entry name" value="PROTEIN SPINSTER"/>
    <property type="match status" value="1"/>
</dbReference>
<feature type="transmembrane region" description="Helical" evidence="6">
    <location>
        <begin position="408"/>
        <end position="428"/>
    </location>
</feature>
<dbReference type="Proteomes" id="UP000027100">
    <property type="component" value="Unassembled WGS sequence"/>
</dbReference>
<dbReference type="GO" id="GO:0022857">
    <property type="term" value="F:transmembrane transporter activity"/>
    <property type="evidence" value="ECO:0007669"/>
    <property type="project" value="InterPro"/>
</dbReference>
<feature type="transmembrane region" description="Helical" evidence="6">
    <location>
        <begin position="20"/>
        <end position="37"/>
    </location>
</feature>
<dbReference type="PATRIC" id="fig|1280954.3.peg.759"/>
<feature type="transmembrane region" description="Helical" evidence="6">
    <location>
        <begin position="327"/>
        <end position="354"/>
    </location>
</feature>
<dbReference type="PANTHER" id="PTHR23505">
    <property type="entry name" value="SPINSTER"/>
    <property type="match status" value="1"/>
</dbReference>
<dbReference type="InterPro" id="IPR036259">
    <property type="entry name" value="MFS_trans_sf"/>
</dbReference>
<organism evidence="8 9">
    <name type="scientific">Hyphomonas polymorpha PS728</name>
    <dbReference type="NCBI Taxonomy" id="1280954"/>
    <lineage>
        <taxon>Bacteria</taxon>
        <taxon>Pseudomonadati</taxon>
        <taxon>Pseudomonadota</taxon>
        <taxon>Alphaproteobacteria</taxon>
        <taxon>Hyphomonadales</taxon>
        <taxon>Hyphomonadaceae</taxon>
        <taxon>Hyphomonas</taxon>
    </lineage>
</organism>
<dbReference type="Pfam" id="PF07690">
    <property type="entry name" value="MFS_1"/>
    <property type="match status" value="1"/>
</dbReference>
<dbReference type="InterPro" id="IPR044770">
    <property type="entry name" value="MFS_spinster-like"/>
</dbReference>
<feature type="transmembrane region" description="Helical" evidence="6">
    <location>
        <begin position="235"/>
        <end position="253"/>
    </location>
</feature>
<dbReference type="RefSeq" id="WP_051612233.1">
    <property type="nucleotide sequence ID" value="NZ_ARYM01000003.1"/>
</dbReference>
<feature type="transmembrane region" description="Helical" evidence="6">
    <location>
        <begin position="177"/>
        <end position="197"/>
    </location>
</feature>
<dbReference type="AlphaFoldDB" id="A0A062VHP4"/>
<dbReference type="CDD" id="cd17328">
    <property type="entry name" value="MFS_spinster_like"/>
    <property type="match status" value="1"/>
</dbReference>
<keyword evidence="9" id="KW-1185">Reference proteome</keyword>
<feature type="transmembrane region" description="Helical" evidence="6">
    <location>
        <begin position="303"/>
        <end position="321"/>
    </location>
</feature>
<dbReference type="eggNOG" id="COG2271">
    <property type="taxonomic scope" value="Bacteria"/>
</dbReference>
<dbReference type="PROSITE" id="PS50850">
    <property type="entry name" value="MFS"/>
    <property type="match status" value="1"/>
</dbReference>
<evidence type="ECO:0000256" key="1">
    <source>
        <dbReference type="ARBA" id="ARBA00004141"/>
    </source>
</evidence>
<comment type="caution">
    <text evidence="8">The sequence shown here is derived from an EMBL/GenBank/DDBJ whole genome shotgun (WGS) entry which is preliminary data.</text>
</comment>
<protein>
    <submittedName>
        <fullName evidence="8">Major facilitator transporter</fullName>
    </submittedName>
</protein>
<keyword evidence="5 6" id="KW-0472">Membrane</keyword>
<comment type="subcellular location">
    <subcellularLocation>
        <location evidence="1">Membrane</location>
        <topology evidence="1">Multi-pass membrane protein</topology>
    </subcellularLocation>
</comment>
<dbReference type="STRING" id="1280954.HPO_03729"/>
<feature type="domain" description="Major facilitator superfamily (MFS) profile" evidence="7">
    <location>
        <begin position="22"/>
        <end position="434"/>
    </location>
</feature>
<dbReference type="Gene3D" id="1.20.1250.20">
    <property type="entry name" value="MFS general substrate transporter like domains"/>
    <property type="match status" value="2"/>
</dbReference>
<evidence type="ECO:0000256" key="6">
    <source>
        <dbReference type="SAM" id="Phobius"/>
    </source>
</evidence>
<proteinExistence type="predicted"/>
<feature type="transmembrane region" description="Helical" evidence="6">
    <location>
        <begin position="148"/>
        <end position="171"/>
    </location>
</feature>
<gene>
    <name evidence="8" type="ORF">HPO_03729</name>
</gene>
<sequence length="440" mass="47459">MNTPVVSAPTDEAASTRYRYIVVFVLAFAYMLNYLDRQILSVLAEPVKQDLGLSDTQLGMLTGLMFALFYTVFGIPIGALADRWNRVRIIAISCGIWSVFTALSGLATNFVTLALARIGVGVGEAGCSPPSYSIISDYFPPERRGGALALYVLGVPAGSLIGTMAAGWIAVEYGWRSAFILVGLLGVLFAPIIVWAVREPVRGRYDNPEKGGAQDTGQKAGFFEAFLFFWKSPTLVLNAIAAGATSFVSYGLMNWAPAFLIRVRGMELSEIALYYSVALTGALVLGAWLGSVISDRFGAKNPIWYSLLPGAGLLVSTPFIFGFTSVAAWPVAMAFLIVPLVLKSVYLVPALALLQNRSPARYRATASAVMLFLLNLIGLGCGPLFVGMMSDYLEPRYGVMALGYSLNWLAPFMVLAFLLQCATALSMVRDRRRNANAGHA</sequence>
<feature type="transmembrane region" description="Helical" evidence="6">
    <location>
        <begin position="366"/>
        <end position="388"/>
    </location>
</feature>
<dbReference type="GO" id="GO:0016020">
    <property type="term" value="C:membrane"/>
    <property type="evidence" value="ECO:0007669"/>
    <property type="project" value="UniProtKB-SubCell"/>
</dbReference>
<evidence type="ECO:0000256" key="5">
    <source>
        <dbReference type="ARBA" id="ARBA00023136"/>
    </source>
</evidence>
<evidence type="ECO:0000313" key="9">
    <source>
        <dbReference type="Proteomes" id="UP000027100"/>
    </source>
</evidence>
<name>A0A062VHP4_9PROT</name>
<dbReference type="EMBL" id="ARYM01000003">
    <property type="protein sequence ID" value="KCZ99971.1"/>
    <property type="molecule type" value="Genomic_DNA"/>
</dbReference>
<keyword evidence="4 6" id="KW-1133">Transmembrane helix</keyword>
<dbReference type="SUPFAM" id="SSF103473">
    <property type="entry name" value="MFS general substrate transporter"/>
    <property type="match status" value="1"/>
</dbReference>
<feature type="transmembrane region" description="Helical" evidence="6">
    <location>
        <begin position="58"/>
        <end position="81"/>
    </location>
</feature>
<dbReference type="InterPro" id="IPR020846">
    <property type="entry name" value="MFS_dom"/>
</dbReference>
<evidence type="ECO:0000256" key="2">
    <source>
        <dbReference type="ARBA" id="ARBA00022448"/>
    </source>
</evidence>
<evidence type="ECO:0000256" key="4">
    <source>
        <dbReference type="ARBA" id="ARBA00022989"/>
    </source>
</evidence>
<evidence type="ECO:0000313" key="8">
    <source>
        <dbReference type="EMBL" id="KCZ99971.1"/>
    </source>
</evidence>
<dbReference type="InterPro" id="IPR011701">
    <property type="entry name" value="MFS"/>
</dbReference>
<keyword evidence="3 6" id="KW-0812">Transmembrane</keyword>
<keyword evidence="2" id="KW-0813">Transport</keyword>
<reference evidence="8 9" key="1">
    <citation type="journal article" date="2014" name="Antonie Van Leeuwenhoek">
        <title>Hyphomonas beringensis sp. nov. and Hyphomonas chukchiensis sp. nov., isolated from surface seawater of the Bering Sea and Chukchi Sea.</title>
        <authorList>
            <person name="Li C."/>
            <person name="Lai Q."/>
            <person name="Li G."/>
            <person name="Dong C."/>
            <person name="Wang J."/>
            <person name="Liao Y."/>
            <person name="Shao Z."/>
        </authorList>
    </citation>
    <scope>NUCLEOTIDE SEQUENCE [LARGE SCALE GENOMIC DNA]</scope>
    <source>
        <strain evidence="8 9">PS728</strain>
    </source>
</reference>
<evidence type="ECO:0000259" key="7">
    <source>
        <dbReference type="PROSITE" id="PS50850"/>
    </source>
</evidence>
<feature type="transmembrane region" description="Helical" evidence="6">
    <location>
        <begin position="87"/>
        <end position="107"/>
    </location>
</feature>